<reference evidence="3 4" key="1">
    <citation type="journal article" date="2011" name="PLoS Genet.">
        <title>Genome sequencing and comparative transcriptomics of the model entomopathogenic fungi Metarhizium anisopliae and M. acridum.</title>
        <authorList>
            <person name="Gao Q."/>
            <person name="Jin K."/>
            <person name="Ying S.H."/>
            <person name="Zhang Y."/>
            <person name="Xiao G."/>
            <person name="Shang Y."/>
            <person name="Duan Z."/>
            <person name="Hu X."/>
            <person name="Xie X.Q."/>
            <person name="Zhou G."/>
            <person name="Peng G."/>
            <person name="Luo Z."/>
            <person name="Huang W."/>
            <person name="Wang B."/>
            <person name="Fang W."/>
            <person name="Wang S."/>
            <person name="Zhong Y."/>
            <person name="Ma L.J."/>
            <person name="St Leger R.J."/>
            <person name="Zhao G.P."/>
            <person name="Pei Y."/>
            <person name="Feng M.G."/>
            <person name="Xia Y."/>
            <person name="Wang C."/>
        </authorList>
    </citation>
    <scope>NUCLEOTIDE SEQUENCE [LARGE SCALE GENOMIC DNA]</scope>
    <source>
        <strain evidence="4">ARSEF 23 / ATCC MYA-3075</strain>
    </source>
</reference>
<proteinExistence type="predicted"/>
<dbReference type="AlphaFoldDB" id="E9ES08"/>
<dbReference type="KEGG" id="maj:MAA_02754"/>
<name>E9ES08_METRA</name>
<keyword evidence="4" id="KW-1185">Reference proteome</keyword>
<dbReference type="HOGENOM" id="CLU_171244_0_0_1"/>
<dbReference type="OrthoDB" id="4926787at2759"/>
<reference evidence="3 4" key="2">
    <citation type="journal article" date="2014" name="Proc. Natl. Acad. Sci. U.S.A.">
        <title>Trajectory and genomic determinants of fungal-pathogen speciation and host adaptation.</title>
        <authorList>
            <person name="Hu X."/>
            <person name="Xiao G."/>
            <person name="Zheng P."/>
            <person name="Shang Y."/>
            <person name="Su Y."/>
            <person name="Zhang X."/>
            <person name="Liu X."/>
            <person name="Zhan S."/>
            <person name="St Leger R.J."/>
            <person name="Wang C."/>
        </authorList>
    </citation>
    <scope>GENOME REANNOTATION</scope>
    <source>
        <strain evidence="4">ARSEF 23 / ATCC MYA-3075</strain>
    </source>
</reference>
<feature type="signal peptide" evidence="2">
    <location>
        <begin position="1"/>
        <end position="19"/>
    </location>
</feature>
<feature type="region of interest" description="Disordered" evidence="1">
    <location>
        <begin position="22"/>
        <end position="48"/>
    </location>
</feature>
<gene>
    <name evidence="3" type="ORF">MAA_02754</name>
</gene>
<dbReference type="GeneID" id="19257040"/>
<evidence type="ECO:0000256" key="2">
    <source>
        <dbReference type="SAM" id="SignalP"/>
    </source>
</evidence>
<comment type="caution">
    <text evidence="3">The sequence shown here is derived from an EMBL/GenBank/DDBJ whole genome shotgun (WGS) entry which is preliminary data.</text>
</comment>
<dbReference type="Proteomes" id="UP000002498">
    <property type="component" value="Unassembled WGS sequence"/>
</dbReference>
<dbReference type="EMBL" id="ADNJ02000004">
    <property type="protein sequence ID" value="EFZ01525.1"/>
    <property type="molecule type" value="Genomic_DNA"/>
</dbReference>
<feature type="chain" id="PRO_5003239185" evidence="2">
    <location>
        <begin position="20"/>
        <end position="122"/>
    </location>
</feature>
<organism evidence="3 4">
    <name type="scientific">Metarhizium robertsii (strain ARSEF 23 / ATCC MYA-3075)</name>
    <name type="common">Metarhizium anisopliae (strain ARSEF 23)</name>
    <dbReference type="NCBI Taxonomy" id="655844"/>
    <lineage>
        <taxon>Eukaryota</taxon>
        <taxon>Fungi</taxon>
        <taxon>Dikarya</taxon>
        <taxon>Ascomycota</taxon>
        <taxon>Pezizomycotina</taxon>
        <taxon>Sordariomycetes</taxon>
        <taxon>Hypocreomycetidae</taxon>
        <taxon>Hypocreales</taxon>
        <taxon>Clavicipitaceae</taxon>
        <taxon>Metarhizium</taxon>
    </lineage>
</organism>
<keyword evidence="2" id="KW-0732">Signal</keyword>
<dbReference type="RefSeq" id="XP_007818943.1">
    <property type="nucleotide sequence ID" value="XM_007820752.1"/>
</dbReference>
<evidence type="ECO:0000256" key="1">
    <source>
        <dbReference type="SAM" id="MobiDB-lite"/>
    </source>
</evidence>
<accession>E9ES08</accession>
<evidence type="ECO:0000313" key="4">
    <source>
        <dbReference type="Proteomes" id="UP000002498"/>
    </source>
</evidence>
<sequence length="122" mass="12333">MRTPQLLALAVALATSTMANPVPEMGNDPAARGALNNPAAPDESGCTATQRVAPHWTFGPTSTVWTSTATSTESVDCGGCNEVEASTFFLGMGPVVSFTTTITAETASTTTVFACATSAAGQ</sequence>
<evidence type="ECO:0000313" key="3">
    <source>
        <dbReference type="EMBL" id="EFZ01525.1"/>
    </source>
</evidence>
<protein>
    <submittedName>
        <fullName evidence="3">Uncharacterized protein</fullName>
    </submittedName>
</protein>